<comment type="caution">
    <text evidence="4">The sequence shown here is derived from an EMBL/GenBank/DDBJ whole genome shotgun (WGS) entry which is preliminary data.</text>
</comment>
<dbReference type="PANTHER" id="PTHR42932">
    <property type="entry name" value="GENERAL STRESS PROTEIN 20U"/>
    <property type="match status" value="1"/>
</dbReference>
<dbReference type="InterPro" id="IPR008331">
    <property type="entry name" value="Ferritin_DPS_dom"/>
</dbReference>
<keyword evidence="5" id="KW-1185">Reference proteome</keyword>
<dbReference type="RefSeq" id="WP_056133262.1">
    <property type="nucleotide sequence ID" value="NZ_CP168562.1"/>
</dbReference>
<evidence type="ECO:0000259" key="3">
    <source>
        <dbReference type="Pfam" id="PF00210"/>
    </source>
</evidence>
<dbReference type="PANTHER" id="PTHR42932:SF1">
    <property type="entry name" value="GENERAL STRESS PROTEIN 20U"/>
    <property type="match status" value="1"/>
</dbReference>
<dbReference type="EMBL" id="WSES01000009">
    <property type="protein sequence ID" value="MVW63702.1"/>
    <property type="molecule type" value="Genomic_DNA"/>
</dbReference>
<dbReference type="Gene3D" id="1.20.1260.10">
    <property type="match status" value="1"/>
</dbReference>
<evidence type="ECO:0000313" key="5">
    <source>
        <dbReference type="Proteomes" id="UP000443353"/>
    </source>
</evidence>
<dbReference type="SUPFAM" id="SSF47240">
    <property type="entry name" value="Ferritin-like"/>
    <property type="match status" value="1"/>
</dbReference>
<feature type="domain" description="Ferritin/DPS" evidence="3">
    <location>
        <begin position="37"/>
        <end position="176"/>
    </location>
</feature>
<reference evidence="4 5" key="1">
    <citation type="submission" date="2019-12" db="EMBL/GenBank/DDBJ databases">
        <authorList>
            <person name="Li C."/>
            <person name="Zhao J."/>
        </authorList>
    </citation>
    <scope>NUCLEOTIDE SEQUENCE [LARGE SCALE GENOMIC DNA]</scope>
    <source>
        <strain evidence="4 5">NEAU-DD11</strain>
    </source>
</reference>
<protein>
    <submittedName>
        <fullName evidence="4">DNA starvation/stationary phase protection protein</fullName>
    </submittedName>
</protein>
<dbReference type="GO" id="GO:0008199">
    <property type="term" value="F:ferric iron binding"/>
    <property type="evidence" value="ECO:0007669"/>
    <property type="project" value="InterPro"/>
</dbReference>
<comment type="similarity">
    <text evidence="1 2">Belongs to the Dps family.</text>
</comment>
<dbReference type="Pfam" id="PF00210">
    <property type="entry name" value="Ferritin"/>
    <property type="match status" value="1"/>
</dbReference>
<gene>
    <name evidence="4" type="ORF">GPY61_27620</name>
</gene>
<dbReference type="InterPro" id="IPR012347">
    <property type="entry name" value="Ferritin-like"/>
</dbReference>
<dbReference type="InterPro" id="IPR009078">
    <property type="entry name" value="Ferritin-like_SF"/>
</dbReference>
<sequence>MDNQHTQDNAGVVQEFGALAPVRIGLPEQTRSQSVRALNRLLAHTMALRDAYKKAHWQTSGANFYELHLLFDKHYEEQVAIMDAIAERIQTLGGVTFALAGDIAGESSIARAPRGRESAPAQLERLAAAHETILLDARPLARAASDAGDDGSNDLIVSQVVRANELQSWFIGEHLARQAEGD</sequence>
<organism evidence="4 5">
    <name type="scientific">Massilia cellulosiltytica</name>
    <dbReference type="NCBI Taxonomy" id="2683234"/>
    <lineage>
        <taxon>Bacteria</taxon>
        <taxon>Pseudomonadati</taxon>
        <taxon>Pseudomonadota</taxon>
        <taxon>Betaproteobacteria</taxon>
        <taxon>Burkholderiales</taxon>
        <taxon>Oxalobacteraceae</taxon>
        <taxon>Telluria group</taxon>
        <taxon>Massilia</taxon>
    </lineage>
</organism>
<dbReference type="CDD" id="cd01043">
    <property type="entry name" value="DPS"/>
    <property type="match status" value="1"/>
</dbReference>
<dbReference type="PIRSF" id="PIRSF005900">
    <property type="entry name" value="Dps"/>
    <property type="match status" value="1"/>
</dbReference>
<dbReference type="PRINTS" id="PR01346">
    <property type="entry name" value="HELNAPAPROT"/>
</dbReference>
<dbReference type="Proteomes" id="UP000443353">
    <property type="component" value="Unassembled WGS sequence"/>
</dbReference>
<name>A0A7X3G6Q2_9BURK</name>
<dbReference type="AlphaFoldDB" id="A0A7X3G6Q2"/>
<dbReference type="InterPro" id="IPR002177">
    <property type="entry name" value="DPS_DNA-bd"/>
</dbReference>
<evidence type="ECO:0000313" key="4">
    <source>
        <dbReference type="EMBL" id="MVW63702.1"/>
    </source>
</evidence>
<proteinExistence type="inferred from homology"/>
<evidence type="ECO:0000256" key="2">
    <source>
        <dbReference type="RuleBase" id="RU003875"/>
    </source>
</evidence>
<evidence type="ECO:0000256" key="1">
    <source>
        <dbReference type="ARBA" id="ARBA00009497"/>
    </source>
</evidence>
<accession>A0A7X3G6Q2</accession>